<evidence type="ECO:0000313" key="1">
    <source>
        <dbReference type="EMBL" id="ERJ19115.1"/>
    </source>
</evidence>
<dbReference type="Gene3D" id="3.50.50.60">
    <property type="entry name" value="FAD/NAD(P)-binding domain"/>
    <property type="match status" value="2"/>
</dbReference>
<organism evidence="1 2">
    <name type="scientific">Salinisphaera shabanensis E1L3A</name>
    <dbReference type="NCBI Taxonomy" id="1033802"/>
    <lineage>
        <taxon>Bacteria</taxon>
        <taxon>Pseudomonadati</taxon>
        <taxon>Pseudomonadota</taxon>
        <taxon>Gammaproteobacteria</taxon>
        <taxon>Salinisphaerales</taxon>
        <taxon>Salinisphaeraceae</taxon>
        <taxon>Salinisphaera</taxon>
    </lineage>
</organism>
<dbReference type="STRING" id="1033802.SSPSH_001954"/>
<sequence>MPQAPERERTAIAHDVIVIGAGFSGINAGIRLKQEGIEDFVILERAADVGGTWRDNTYPGCACDVPSHLYSYSFEQNPDWSTTYSGSAEIHAYIQRCAEKYGLQAHLHFGVGIAKAEFDNARGVWHLTSEDGTRYTARAVISAVGGLVEPSTPNFAGMDDFAGDIMHTARWNHDISLAGKKVAIIGTGASAIQVIPSIAPDVERLTVIQRSAPYVLPKLDKALPELMKATFRRLPFAQTAFRRAILAITEGLVGPAVILDSPLATGMKKLALWNMRSAVKDPVLRDKLTPDYEIGCKRVLFASNYYPAFTRDNVDLETAGVERFTENGLRLSDGREIEADVIVTATGFKINIASPPFPIIGENGVSLADIWRGPGGKAYKGVATAGVPNWFFMLGPNTGPGHTSVLIYTEAQARYITEAISTLLERDLTAIAVKPKVMRRYHERLQNRMRYTSWTSGCQSWYLDEHGENHTLFPGLATEYALSMRRFKLREYDRVG</sequence>
<reference evidence="1 2" key="1">
    <citation type="journal article" date="2011" name="J. Bacteriol.">
        <title>Genome sequence of Salinisphaera shabanensis, a gammaproteobacterium from the harsh, variable environment of the brine-seawater interface of the Shaban Deep in the Red Sea.</title>
        <authorList>
            <person name="Antunes A."/>
            <person name="Alam I."/>
            <person name="Bajic V.B."/>
            <person name="Stingl U."/>
        </authorList>
    </citation>
    <scope>NUCLEOTIDE SEQUENCE [LARGE SCALE GENOMIC DNA]</scope>
    <source>
        <strain evidence="1 2">E1L3A</strain>
    </source>
</reference>
<dbReference type="SUPFAM" id="SSF51905">
    <property type="entry name" value="FAD/NAD(P)-binding domain"/>
    <property type="match status" value="1"/>
</dbReference>
<accession>U2EMN3</accession>
<dbReference type="EC" id="1.14.13.39" evidence="1"/>
<dbReference type="OrthoDB" id="9808980at2"/>
<dbReference type="InterPro" id="IPR051209">
    <property type="entry name" value="FAD-bind_Monooxygenase_sf"/>
</dbReference>
<dbReference type="eggNOG" id="COG2072">
    <property type="taxonomic scope" value="Bacteria"/>
</dbReference>
<protein>
    <submittedName>
        <fullName evidence="1">Nitric-oxide synthase bacterial protein</fullName>
        <ecNumber evidence="1">1.14.13.39</ecNumber>
    </submittedName>
</protein>
<evidence type="ECO:0000313" key="2">
    <source>
        <dbReference type="Proteomes" id="UP000006242"/>
    </source>
</evidence>
<proteinExistence type="predicted"/>
<reference evidence="1 2" key="2">
    <citation type="journal article" date="2013" name="PLoS ONE">
        <title>INDIGO - INtegrated Data Warehouse of MIcrobial GenOmes with Examples from the Red Sea Extremophiles.</title>
        <authorList>
            <person name="Alam I."/>
            <person name="Antunes A."/>
            <person name="Kamau A.A."/>
            <person name="Ba Alawi W."/>
            <person name="Kalkatawi M."/>
            <person name="Stingl U."/>
            <person name="Bajic V.B."/>
        </authorList>
    </citation>
    <scope>NUCLEOTIDE SEQUENCE [LARGE SCALE GENOMIC DNA]</scope>
    <source>
        <strain evidence="1 2">E1L3A</strain>
    </source>
</reference>
<dbReference type="PANTHER" id="PTHR42877">
    <property type="entry name" value="L-ORNITHINE N(5)-MONOOXYGENASE-RELATED"/>
    <property type="match status" value="1"/>
</dbReference>
<dbReference type="AlphaFoldDB" id="U2EMN3"/>
<comment type="caution">
    <text evidence="1">The sequence shown here is derived from an EMBL/GenBank/DDBJ whole genome shotgun (WGS) entry which is preliminary data.</text>
</comment>
<dbReference type="Pfam" id="PF13738">
    <property type="entry name" value="Pyr_redox_3"/>
    <property type="match status" value="1"/>
</dbReference>
<dbReference type="Proteomes" id="UP000006242">
    <property type="component" value="Unassembled WGS sequence"/>
</dbReference>
<dbReference type="InterPro" id="IPR036188">
    <property type="entry name" value="FAD/NAD-bd_sf"/>
</dbReference>
<dbReference type="PANTHER" id="PTHR42877:SF4">
    <property type="entry name" value="FAD_NAD(P)-BINDING DOMAIN-CONTAINING PROTEIN-RELATED"/>
    <property type="match status" value="1"/>
</dbReference>
<keyword evidence="2" id="KW-1185">Reference proteome</keyword>
<dbReference type="RefSeq" id="WP_006912686.1">
    <property type="nucleotide sequence ID" value="NZ_AFNV02000012.1"/>
</dbReference>
<name>U2EMN3_9GAMM</name>
<gene>
    <name evidence="1" type="ORF">SSPSH_001954</name>
</gene>
<keyword evidence="1" id="KW-0560">Oxidoreductase</keyword>
<dbReference type="GO" id="GO:0004517">
    <property type="term" value="F:nitric-oxide synthase activity"/>
    <property type="evidence" value="ECO:0007669"/>
    <property type="project" value="UniProtKB-EC"/>
</dbReference>
<dbReference type="EMBL" id="AFNV02000012">
    <property type="protein sequence ID" value="ERJ19115.1"/>
    <property type="molecule type" value="Genomic_DNA"/>
</dbReference>